<dbReference type="Gene3D" id="3.40.50.1000">
    <property type="entry name" value="HAD superfamily/HAD-like"/>
    <property type="match status" value="1"/>
</dbReference>
<dbReference type="Pfam" id="PF05345">
    <property type="entry name" value="He_PIG"/>
    <property type="match status" value="1"/>
</dbReference>
<dbReference type="Gene3D" id="3.60.10.10">
    <property type="entry name" value="Endonuclease/exonuclease/phosphatase"/>
    <property type="match status" value="1"/>
</dbReference>
<dbReference type="GO" id="GO:0005509">
    <property type="term" value="F:calcium ion binding"/>
    <property type="evidence" value="ECO:0007669"/>
    <property type="project" value="InterPro"/>
</dbReference>
<feature type="domain" description="Endonuclease/exonuclease/phosphatase" evidence="2">
    <location>
        <begin position="325"/>
        <end position="588"/>
    </location>
</feature>
<dbReference type="PANTHER" id="PTHR41349:SF1">
    <property type="entry name" value="PROTEIN CBG08683"/>
    <property type="match status" value="1"/>
</dbReference>
<accession>A0A239N662</accession>
<sequence length="598" mass="63426">MKESPVTHPPHHPLQAVLFDMDGTLVETEELWWEAVAEVAAGLGHVLGDADVTEVLGRAVEHTAAHLVSTTGTATGADELAAVLHREFAERVRARTVPRPGALELLDELARHDIPIALVSASPRDVVDIVLAVLGPERFAVSLTADDTPRTKPAPDPYLAAAHALGVDPGACVAVEDTPTGVASAEAAGCRVLAVPSLAPIAPGAGRAVLGSLERADVFLLRALVAQPPSFLVPAFTSRRARVGEPFRTTVAGLLRGAPVTCAKTEGPGWARVSADGTVTGTPDAPGDAEVTVTATDADGRSATVTVRVPVVAAGEPMVRELRVMSWNLWLGGTRVDDHRDKQLRVLLDADVDVVGLQETRTHSAKELAEALGWEHHQAGDNLGVISRYPVVSRHGLPASPFYGGLGATVRLDEGRDVTLWSAHLDYTPYGPYDALHDRQPVEVLVEHEAASGRLDQIRDILHDMAGDLAARDTVPVVLVGDFNVPSHLDWTAEAAPLRGGYGPVPWPVTLATEAAGLRDSYREAHPDPVRDPGTTWSPVNPEPEPQDRIDYVLYAGSGLRVLDSTTLVTGEPRPEPHVAGNAWPSDHAAVVTTFALR</sequence>
<dbReference type="CDD" id="cd00146">
    <property type="entry name" value="PKD"/>
    <property type="match status" value="1"/>
</dbReference>
<dbReference type="GO" id="GO:0005975">
    <property type="term" value="P:carbohydrate metabolic process"/>
    <property type="evidence" value="ECO:0007669"/>
    <property type="project" value="UniProtKB-ARBA"/>
</dbReference>
<dbReference type="Pfam" id="PF00702">
    <property type="entry name" value="Hydrolase"/>
    <property type="match status" value="1"/>
</dbReference>
<name>A0A239N662_9ACTN</name>
<proteinExistence type="predicted"/>
<organism evidence="3 4">
    <name type="scientific">Actinacidiphila glaucinigra</name>
    <dbReference type="NCBI Taxonomy" id="235986"/>
    <lineage>
        <taxon>Bacteria</taxon>
        <taxon>Bacillati</taxon>
        <taxon>Actinomycetota</taxon>
        <taxon>Actinomycetes</taxon>
        <taxon>Kitasatosporales</taxon>
        <taxon>Streptomycetaceae</taxon>
        <taxon>Actinacidiphila</taxon>
    </lineage>
</organism>
<dbReference type="SUPFAM" id="SSF56219">
    <property type="entry name" value="DNase I-like"/>
    <property type="match status" value="1"/>
</dbReference>
<dbReference type="SFLD" id="SFLDG01135">
    <property type="entry name" value="C1.5.6:_HAD__Beta-PGM__Phospha"/>
    <property type="match status" value="1"/>
</dbReference>
<reference evidence="3 4" key="1">
    <citation type="submission" date="2017-06" db="EMBL/GenBank/DDBJ databases">
        <authorList>
            <person name="Kim H.J."/>
            <person name="Triplett B.A."/>
        </authorList>
    </citation>
    <scope>NUCLEOTIDE SEQUENCE [LARGE SCALE GENOMIC DNA]</scope>
    <source>
        <strain evidence="3 4">CGMCC 4.1858</strain>
    </source>
</reference>
<dbReference type="GO" id="GO:0016020">
    <property type="term" value="C:membrane"/>
    <property type="evidence" value="ECO:0007669"/>
    <property type="project" value="InterPro"/>
</dbReference>
<dbReference type="SUPFAM" id="SSF56784">
    <property type="entry name" value="HAD-like"/>
    <property type="match status" value="1"/>
</dbReference>
<dbReference type="InterPro" id="IPR036691">
    <property type="entry name" value="Endo/exonu/phosph_ase_sf"/>
</dbReference>
<dbReference type="InterPro" id="IPR013783">
    <property type="entry name" value="Ig-like_fold"/>
</dbReference>
<dbReference type="InterPro" id="IPR006439">
    <property type="entry name" value="HAD-SF_hydro_IA"/>
</dbReference>
<evidence type="ECO:0000313" key="4">
    <source>
        <dbReference type="Proteomes" id="UP000198280"/>
    </source>
</evidence>
<protein>
    <submittedName>
        <fullName evidence="3">Haloacid dehalogenase superfamily, subfamily IA, variant 3 with third motif having DD or ED</fullName>
    </submittedName>
</protein>
<keyword evidence="4" id="KW-1185">Reference proteome</keyword>
<dbReference type="SUPFAM" id="SSF49313">
    <property type="entry name" value="Cadherin-like"/>
    <property type="match status" value="1"/>
</dbReference>
<dbReference type="GO" id="GO:0003824">
    <property type="term" value="F:catalytic activity"/>
    <property type="evidence" value="ECO:0007669"/>
    <property type="project" value="InterPro"/>
</dbReference>
<dbReference type="NCBIfam" id="TIGR01509">
    <property type="entry name" value="HAD-SF-IA-v3"/>
    <property type="match status" value="1"/>
</dbReference>
<dbReference type="EMBL" id="FZOF01000031">
    <property type="protein sequence ID" value="SNT49963.1"/>
    <property type="molecule type" value="Genomic_DNA"/>
</dbReference>
<evidence type="ECO:0000256" key="1">
    <source>
        <dbReference type="SAM" id="MobiDB-lite"/>
    </source>
</evidence>
<dbReference type="Proteomes" id="UP000198280">
    <property type="component" value="Unassembled WGS sequence"/>
</dbReference>
<dbReference type="InterPro" id="IPR015919">
    <property type="entry name" value="Cadherin-like_sf"/>
</dbReference>
<dbReference type="SFLD" id="SFLDG01129">
    <property type="entry name" value="C1.5:_HAD__Beta-PGM__Phosphata"/>
    <property type="match status" value="1"/>
</dbReference>
<dbReference type="InterPro" id="IPR023198">
    <property type="entry name" value="PGP-like_dom2"/>
</dbReference>
<evidence type="ECO:0000313" key="3">
    <source>
        <dbReference type="EMBL" id="SNT49963.1"/>
    </source>
</evidence>
<dbReference type="Gene3D" id="1.10.150.240">
    <property type="entry name" value="Putative phosphatase, domain 2"/>
    <property type="match status" value="1"/>
</dbReference>
<dbReference type="InterPro" id="IPR023214">
    <property type="entry name" value="HAD_sf"/>
</dbReference>
<gene>
    <name evidence="3" type="ORF">SAMN05216252_13158</name>
</gene>
<dbReference type="AlphaFoldDB" id="A0A239N662"/>
<dbReference type="InterPro" id="IPR005135">
    <property type="entry name" value="Endo/exonuclease/phosphatase"/>
</dbReference>
<dbReference type="InterPro" id="IPR036412">
    <property type="entry name" value="HAD-like_sf"/>
</dbReference>
<evidence type="ECO:0000259" key="2">
    <source>
        <dbReference type="Pfam" id="PF03372"/>
    </source>
</evidence>
<dbReference type="Pfam" id="PF03372">
    <property type="entry name" value="Exo_endo_phos"/>
    <property type="match status" value="1"/>
</dbReference>
<dbReference type="SFLD" id="SFLDS00003">
    <property type="entry name" value="Haloacid_Dehalogenase"/>
    <property type="match status" value="1"/>
</dbReference>
<dbReference type="PANTHER" id="PTHR41349">
    <property type="match status" value="1"/>
</dbReference>
<dbReference type="CDD" id="cd07505">
    <property type="entry name" value="HAD_BPGM-like"/>
    <property type="match status" value="1"/>
</dbReference>
<dbReference type="Gene3D" id="2.60.40.10">
    <property type="entry name" value="Immunoglobulins"/>
    <property type="match status" value="1"/>
</dbReference>
<dbReference type="RefSeq" id="WP_410169682.1">
    <property type="nucleotide sequence ID" value="NZ_FZOF01000031.1"/>
</dbReference>
<feature type="region of interest" description="Disordered" evidence="1">
    <location>
        <begin position="524"/>
        <end position="546"/>
    </location>
</feature>